<organism evidence="2 5">
    <name type="scientific">Limosilactobacillus fermentum</name>
    <name type="common">Lactobacillus fermentum</name>
    <dbReference type="NCBI Taxonomy" id="1613"/>
    <lineage>
        <taxon>Bacteria</taxon>
        <taxon>Bacillati</taxon>
        <taxon>Bacillota</taxon>
        <taxon>Bacilli</taxon>
        <taxon>Lactobacillales</taxon>
        <taxon>Lactobacillaceae</taxon>
        <taxon>Limosilactobacillus</taxon>
    </lineage>
</organism>
<dbReference type="Proteomes" id="UP000236514">
    <property type="component" value="Unassembled WGS sequence"/>
</dbReference>
<dbReference type="InterPro" id="IPR007138">
    <property type="entry name" value="ABM_dom"/>
</dbReference>
<dbReference type="EMBL" id="POTQ01000005">
    <property type="protein sequence ID" value="PNV58242.1"/>
    <property type="molecule type" value="Genomic_DNA"/>
</dbReference>
<evidence type="ECO:0000313" key="2">
    <source>
        <dbReference type="EMBL" id="APU45255.1"/>
    </source>
</evidence>
<feature type="domain" description="ABM" evidence="1">
    <location>
        <begin position="83"/>
        <end position="138"/>
    </location>
</feature>
<evidence type="ECO:0000259" key="1">
    <source>
        <dbReference type="Pfam" id="PF03992"/>
    </source>
</evidence>
<reference evidence="3 6" key="2">
    <citation type="submission" date="2018-01" db="EMBL/GenBank/DDBJ databases">
        <title>Draft genome sequence of the feruloyl esterase-producing strain Lactobacillus fermentum CRL 1446, isolated from artisanal goat milk cheese.</title>
        <authorList>
            <person name="Abeijon Mukdsi M.C."/>
            <person name="Saavedra L."/>
            <person name="Gauffin Cano M.P."/>
            <person name="Hebert E.M."/>
            <person name="Medina R.B."/>
        </authorList>
    </citation>
    <scope>NUCLEOTIDE SEQUENCE [LARGE SCALE GENOMIC DNA]</scope>
    <source>
        <strain evidence="3 6">CRL 1446</strain>
    </source>
</reference>
<sequence length="164" mass="18440">MLNQISYTSGSKGVLEPFLAKYPSRHLVMTMDAADQTRCTLFDLSGEKPIFSNPISFTTLQQNGLLTNFGPFIHLESYHLDADPEKVLLKHARQLLVDLTDQPGFNGGMLLRNQDRTGAIVMLTTWDNAGALSNWTESVPARVLKEFQAPGPQNTFYHQDYFVF</sequence>
<evidence type="ECO:0000313" key="4">
    <source>
        <dbReference type="EMBL" id="QIX58181.1"/>
    </source>
</evidence>
<dbReference type="Proteomes" id="UP000185427">
    <property type="component" value="Chromosome"/>
</dbReference>
<evidence type="ECO:0000313" key="6">
    <source>
        <dbReference type="Proteomes" id="UP000236514"/>
    </source>
</evidence>
<dbReference type="Pfam" id="PF03992">
    <property type="entry name" value="ABM"/>
    <property type="match status" value="1"/>
</dbReference>
<protein>
    <recommendedName>
        <fullName evidence="1">ABM domain-containing protein</fullName>
    </recommendedName>
</protein>
<dbReference type="SUPFAM" id="SSF54909">
    <property type="entry name" value="Dimeric alpha+beta barrel"/>
    <property type="match status" value="1"/>
</dbReference>
<proteinExistence type="predicted"/>
<dbReference type="Proteomes" id="UP000503169">
    <property type="component" value="Chromosome"/>
</dbReference>
<name>A0A1L7GTI2_LIMFE</name>
<dbReference type="Gene3D" id="3.30.70.100">
    <property type="match status" value="1"/>
</dbReference>
<accession>A0A1L7GTI2</accession>
<reference evidence="4 7" key="3">
    <citation type="submission" date="2020-04" db="EMBL/GenBank/DDBJ databases">
        <title>Novel strain L. Fermentum HFD1 producer antibacterial peptides.</title>
        <authorList>
            <person name="Ozhegov G.D."/>
            <person name="Pavlova A.S."/>
            <person name="Zhuravleva D.E."/>
            <person name="Gogoleva N.V."/>
            <person name="Shagimardanova E.I."/>
            <person name="Markelova M.I."/>
            <person name="Yarullina D.R."/>
            <person name="Kayumov A.R."/>
        </authorList>
    </citation>
    <scope>NUCLEOTIDE SEQUENCE [LARGE SCALE GENOMIC DNA]</scope>
    <source>
        <strain evidence="4 7">HFD1</strain>
    </source>
</reference>
<reference evidence="2 5" key="1">
    <citation type="submission" date="2016-12" db="EMBL/GenBank/DDBJ databases">
        <title>Complete Genome Sequence of Lactobacillus fermentum Strain SNUV175, a Probiotic for Treatment of Bacterial Vaginosis.</title>
        <authorList>
            <person name="Lee S."/>
            <person name="You H.J."/>
            <person name="Kwon B."/>
            <person name="Ko G."/>
        </authorList>
    </citation>
    <scope>NUCLEOTIDE SEQUENCE [LARGE SCALE GENOMIC DNA]</scope>
    <source>
        <strain evidence="2 5">SNUV175</strain>
    </source>
</reference>
<dbReference type="OrthoDB" id="2157140at2"/>
<evidence type="ECO:0000313" key="5">
    <source>
        <dbReference type="Proteomes" id="UP000185427"/>
    </source>
</evidence>
<dbReference type="EMBL" id="CP050919">
    <property type="protein sequence ID" value="QIX58181.1"/>
    <property type="molecule type" value="Genomic_DNA"/>
</dbReference>
<dbReference type="InterPro" id="IPR011008">
    <property type="entry name" value="Dimeric_a/b-barrel"/>
</dbReference>
<dbReference type="EMBL" id="CP019030">
    <property type="protein sequence ID" value="APU45255.1"/>
    <property type="molecule type" value="Genomic_DNA"/>
</dbReference>
<gene>
    <name evidence="2" type="ORF">BUW47_01715</name>
    <name evidence="3" type="ORF">C1Y38_03695</name>
    <name evidence="4" type="ORF">HCY95_00616</name>
</gene>
<evidence type="ECO:0000313" key="3">
    <source>
        <dbReference type="EMBL" id="PNV58242.1"/>
    </source>
</evidence>
<dbReference type="RefSeq" id="WP_021349239.1">
    <property type="nucleotide sequence ID" value="NZ_CALYNE010000005.1"/>
</dbReference>
<dbReference type="AlphaFoldDB" id="A0A1L7GTI2"/>
<evidence type="ECO:0000313" key="7">
    <source>
        <dbReference type="Proteomes" id="UP000503169"/>
    </source>
</evidence>